<organism evidence="6 7">
    <name type="scientific">Flavivirga aquatica</name>
    <dbReference type="NCBI Taxonomy" id="1849968"/>
    <lineage>
        <taxon>Bacteria</taxon>
        <taxon>Pseudomonadati</taxon>
        <taxon>Bacteroidota</taxon>
        <taxon>Flavobacteriia</taxon>
        <taxon>Flavobacteriales</taxon>
        <taxon>Flavobacteriaceae</taxon>
        <taxon>Flavivirga</taxon>
    </lineage>
</organism>
<dbReference type="EC" id="1.6.2.4" evidence="2"/>
<dbReference type="Gene3D" id="2.40.30.10">
    <property type="entry name" value="Translation factors"/>
    <property type="match status" value="1"/>
</dbReference>
<evidence type="ECO:0000259" key="5">
    <source>
        <dbReference type="PROSITE" id="PS51384"/>
    </source>
</evidence>
<dbReference type="PRINTS" id="PR00369">
    <property type="entry name" value="FLAVODOXIN"/>
</dbReference>
<reference evidence="6 7" key="1">
    <citation type="submission" date="2016-05" db="EMBL/GenBank/DDBJ databases">
        <title>Draft Genome Sequence of Algibacter sp. Strain SK-16 Isolated from the Surface Water of Aburatsubo Inlet.</title>
        <authorList>
            <person name="Wong S.-K."/>
            <person name="Yoshizawa S."/>
            <person name="Nakajima Y."/>
            <person name="Ogura Y."/>
            <person name="Tetsuya H."/>
            <person name="Hamasaki K."/>
        </authorList>
    </citation>
    <scope>NUCLEOTIDE SEQUENCE [LARGE SCALE GENOMIC DNA]</scope>
    <source>
        <strain evidence="6 7">SK-16</strain>
    </source>
</reference>
<dbReference type="Pfam" id="PF03929">
    <property type="entry name" value="PepSY_TM"/>
    <property type="match status" value="1"/>
</dbReference>
<dbReference type="InterPro" id="IPR017938">
    <property type="entry name" value="Riboflavin_synthase-like_b-brl"/>
</dbReference>
<accession>A0A1E5TDX8</accession>
<dbReference type="EMBL" id="MDJD01000007">
    <property type="protein sequence ID" value="OEK09570.1"/>
    <property type="molecule type" value="Genomic_DNA"/>
</dbReference>
<protein>
    <recommendedName>
        <fullName evidence="2">NADPH--hemoprotein reductase</fullName>
        <ecNumber evidence="2">1.6.2.4</ecNumber>
    </recommendedName>
</protein>
<dbReference type="SUPFAM" id="SSF63380">
    <property type="entry name" value="Riboflavin synthase domain-like"/>
    <property type="match status" value="1"/>
</dbReference>
<keyword evidence="3" id="KW-1133">Transmembrane helix</keyword>
<name>A0A1E5TDX8_9FLAO</name>
<dbReference type="Gene3D" id="3.40.50.80">
    <property type="entry name" value="Nucleotide-binding domain of ferredoxin-NADP reductase (FNR) module"/>
    <property type="match status" value="1"/>
</dbReference>
<feature type="transmembrane region" description="Helical" evidence="3">
    <location>
        <begin position="131"/>
        <end position="151"/>
    </location>
</feature>
<gene>
    <name evidence="6" type="ORF">A8C32_12770</name>
</gene>
<dbReference type="STRING" id="1849968.A8C32_12770"/>
<keyword evidence="3" id="KW-0472">Membrane</keyword>
<comment type="caution">
    <text evidence="6">The sequence shown here is derived from an EMBL/GenBank/DDBJ whole genome shotgun (WGS) entry which is preliminary data.</text>
</comment>
<evidence type="ECO:0000256" key="1">
    <source>
        <dbReference type="ARBA" id="ARBA00022630"/>
    </source>
</evidence>
<dbReference type="InterPro" id="IPR005625">
    <property type="entry name" value="PepSY-ass_TM"/>
</dbReference>
<evidence type="ECO:0000256" key="2">
    <source>
        <dbReference type="ARBA" id="ARBA00023797"/>
    </source>
</evidence>
<dbReference type="InterPro" id="IPR001433">
    <property type="entry name" value="OxRdtase_FAD/NAD-bd"/>
</dbReference>
<dbReference type="GO" id="GO:0003958">
    <property type="term" value="F:NADPH-hemoprotein reductase activity"/>
    <property type="evidence" value="ECO:0007669"/>
    <property type="project" value="UniProtKB-EC"/>
</dbReference>
<keyword evidence="1" id="KW-0285">Flavoprotein</keyword>
<dbReference type="InterPro" id="IPR029039">
    <property type="entry name" value="Flavoprotein-like_sf"/>
</dbReference>
<dbReference type="Gene3D" id="3.40.50.360">
    <property type="match status" value="1"/>
</dbReference>
<dbReference type="RefSeq" id="WP_069829006.1">
    <property type="nucleotide sequence ID" value="NZ_MDJD01000007.1"/>
</dbReference>
<dbReference type="Pfam" id="PF00258">
    <property type="entry name" value="Flavodoxin_1"/>
    <property type="match status" value="1"/>
</dbReference>
<evidence type="ECO:0000313" key="6">
    <source>
        <dbReference type="EMBL" id="OEK09570.1"/>
    </source>
</evidence>
<dbReference type="Pfam" id="PF00175">
    <property type="entry name" value="NAD_binding_1"/>
    <property type="match status" value="1"/>
</dbReference>
<dbReference type="InterPro" id="IPR039261">
    <property type="entry name" value="FNR_nucleotide-bd"/>
</dbReference>
<dbReference type="PANTHER" id="PTHR19384">
    <property type="entry name" value="NITRIC OXIDE SYNTHASE-RELATED"/>
    <property type="match status" value="1"/>
</dbReference>
<proteinExistence type="predicted"/>
<keyword evidence="7" id="KW-1185">Reference proteome</keyword>
<dbReference type="PANTHER" id="PTHR19384:SF17">
    <property type="entry name" value="NADPH--CYTOCHROME P450 REDUCTASE"/>
    <property type="match status" value="1"/>
</dbReference>
<feature type="transmembrane region" description="Helical" evidence="3">
    <location>
        <begin position="298"/>
        <end position="323"/>
    </location>
</feature>
<sequence length="727" mass="82465">MTISIWRYSHLALAISSSLFILLATLTGVILAFEPISNQLKPYAVKNADTLLLSQTIESLENVYDEVIRIEIDKNDFIQTSVVTKEGKNETFYINPFTAKKIGRVIEKAPIFKFATNLHRSLFLKSTGRTIVGIVSFLLFLMAVTGIILITKRQGGYKHFFSKVIKESNESFYHVSIGRYALIPIIIITITGVYLSLEKFSLLPSNTTIPVLNEATPDDTIKRNITDFNIFKSTRLSEVERLEFPFSDDAEDYFVLMLNDKALRINQFNGTVMSETKNGAIELASNWSSVLHTGQGSILWSVILLLTCFALLFFMYSGFVMTLKRRKNTTKFTNKFNKDTAEYIILVGSETGSTFQFAKALYDALIAQGKSVFTSELNSYTNYNQAKHLVVFTSTYGDGEAPVNAKNFQKLLHTVQQSNTLQYSVVGFGSLAYKNYCQYAIIVNTLLRFSPKFVPNLKLQKIHNQSFDTFKKWVKLWEKSNNLNLSVKKPLSAHKSKLFEVINRSEINTDSSFLIELKPTQKTEFYSGDLLSILPEEDTVERLYSIGKVNNNILLSIKKHPYGACSRYLSTLKPNTMISADIKTNTHFHFPTSAKEVLMIANGTGMAPFLGMINDENINNTKTYLFWGGRTKSSYQMYSKQIDKAFYNEKLSEMYLSFSKEESQKKYVQNALLDKEDLVARVMKNNGSIMICGSLAMKKSVLETLEAISITKLERPLRMSQIKSDCY</sequence>
<dbReference type="GO" id="GO:0010181">
    <property type="term" value="F:FMN binding"/>
    <property type="evidence" value="ECO:0007669"/>
    <property type="project" value="InterPro"/>
</dbReference>
<feature type="domain" description="FAD-binding FR-type" evidence="5">
    <location>
        <begin position="494"/>
        <end position="591"/>
    </location>
</feature>
<feature type="transmembrane region" description="Helical" evidence="3">
    <location>
        <begin position="172"/>
        <end position="197"/>
    </location>
</feature>
<dbReference type="PROSITE" id="PS51384">
    <property type="entry name" value="FAD_FR"/>
    <property type="match status" value="1"/>
</dbReference>
<dbReference type="GO" id="GO:0005829">
    <property type="term" value="C:cytosol"/>
    <property type="evidence" value="ECO:0007669"/>
    <property type="project" value="TreeGrafter"/>
</dbReference>
<dbReference type="GO" id="GO:0050660">
    <property type="term" value="F:flavin adenine dinucleotide binding"/>
    <property type="evidence" value="ECO:0007669"/>
    <property type="project" value="TreeGrafter"/>
</dbReference>
<dbReference type="Proteomes" id="UP000095713">
    <property type="component" value="Unassembled WGS sequence"/>
</dbReference>
<dbReference type="SUPFAM" id="SSF52218">
    <property type="entry name" value="Flavoproteins"/>
    <property type="match status" value="1"/>
</dbReference>
<dbReference type="SUPFAM" id="SSF52343">
    <property type="entry name" value="Ferredoxin reductase-like, C-terminal NADP-linked domain"/>
    <property type="match status" value="1"/>
</dbReference>
<dbReference type="InterPro" id="IPR001094">
    <property type="entry name" value="Flavdoxin-like"/>
</dbReference>
<dbReference type="AlphaFoldDB" id="A0A1E5TDX8"/>
<evidence type="ECO:0000259" key="4">
    <source>
        <dbReference type="PROSITE" id="PS50902"/>
    </source>
</evidence>
<dbReference type="InterPro" id="IPR008254">
    <property type="entry name" value="Flavodoxin/NO_synth"/>
</dbReference>
<feature type="transmembrane region" description="Helical" evidence="3">
    <location>
        <begin position="12"/>
        <end position="33"/>
    </location>
</feature>
<keyword evidence="3" id="KW-0812">Transmembrane</keyword>
<dbReference type="OrthoDB" id="9789468at2"/>
<evidence type="ECO:0000256" key="3">
    <source>
        <dbReference type="SAM" id="Phobius"/>
    </source>
</evidence>
<feature type="domain" description="Flavodoxin-like" evidence="4">
    <location>
        <begin position="343"/>
        <end position="478"/>
    </location>
</feature>
<dbReference type="InterPro" id="IPR017927">
    <property type="entry name" value="FAD-bd_FR_type"/>
</dbReference>
<dbReference type="PROSITE" id="PS50902">
    <property type="entry name" value="FLAVODOXIN_LIKE"/>
    <property type="match status" value="1"/>
</dbReference>
<evidence type="ECO:0000313" key="7">
    <source>
        <dbReference type="Proteomes" id="UP000095713"/>
    </source>
</evidence>